<dbReference type="Gene3D" id="3.40.50.1820">
    <property type="entry name" value="alpha/beta hydrolase"/>
    <property type="match status" value="1"/>
</dbReference>
<dbReference type="InterPro" id="IPR050583">
    <property type="entry name" value="Mycobacterial_A85_antigen"/>
</dbReference>
<dbReference type="AlphaFoldDB" id="A0A1H9BLI6"/>
<keyword evidence="1" id="KW-0732">Signal</keyword>
<dbReference type="Proteomes" id="UP000198999">
    <property type="component" value="Unassembled WGS sequence"/>
</dbReference>
<dbReference type="EMBL" id="FOFN01000001">
    <property type="protein sequence ID" value="SEP89749.1"/>
    <property type="molecule type" value="Genomic_DNA"/>
</dbReference>
<dbReference type="PANTHER" id="PTHR48098:SF6">
    <property type="entry name" value="FERRI-BACILLIBACTIN ESTERASE BESA"/>
    <property type="match status" value="1"/>
</dbReference>
<dbReference type="PANTHER" id="PTHR48098">
    <property type="entry name" value="ENTEROCHELIN ESTERASE-RELATED"/>
    <property type="match status" value="1"/>
</dbReference>
<proteinExistence type="predicted"/>
<accession>A0A1H9BLI6</accession>
<evidence type="ECO:0008006" key="4">
    <source>
        <dbReference type="Google" id="ProtNLM"/>
    </source>
</evidence>
<sequence length="383" mass="44046">MKKIINFLLILFLVSHSITAQVKYENFKSTKLGEERQIKIQLPRGYNSNEDKSYPVFVVLDGDYLFEAVAGNVDYYSYWEDMPEAIVVGVNQAETQYDDCLYSEQNSLPVETGASFFEFIGMELLPYIETNFRTVNFRVAVGHGNTANFINYYLLKSRPLFQGYIVASPEFAPQMLDYIPESLTKIESKIFYYLANSAADTKSIKQMTEALHTDLSAIENENLSYSFNSFENSTHYSSPAHAIPNALQNIFKVFQPISKKEYNDEILELEISPVVYLEEKYQAIKDLFGIEKQILINDFRAIAAAIEKNELFEYYESLGKLARKEYPKTLLGNYYLARFYEEMGEPKKAMKTYQSAYTLDEIAGITKDKVLELADAIKQDFGY</sequence>
<evidence type="ECO:0000313" key="3">
    <source>
        <dbReference type="Proteomes" id="UP000198999"/>
    </source>
</evidence>
<dbReference type="InterPro" id="IPR000801">
    <property type="entry name" value="Esterase-like"/>
</dbReference>
<reference evidence="2 3" key="1">
    <citation type="submission" date="2016-10" db="EMBL/GenBank/DDBJ databases">
        <authorList>
            <person name="de Groot N.N."/>
        </authorList>
    </citation>
    <scope>NUCLEOTIDE SEQUENCE [LARGE SCALE GENOMIC DNA]</scope>
    <source>
        <strain evidence="2 3">DSM 21035</strain>
    </source>
</reference>
<dbReference type="OrthoDB" id="1142077at2"/>
<dbReference type="SUPFAM" id="SSF53474">
    <property type="entry name" value="alpha/beta-Hydrolases"/>
    <property type="match status" value="1"/>
</dbReference>
<dbReference type="Pfam" id="PF00756">
    <property type="entry name" value="Esterase"/>
    <property type="match status" value="1"/>
</dbReference>
<evidence type="ECO:0000256" key="1">
    <source>
        <dbReference type="SAM" id="SignalP"/>
    </source>
</evidence>
<evidence type="ECO:0000313" key="2">
    <source>
        <dbReference type="EMBL" id="SEP89749.1"/>
    </source>
</evidence>
<dbReference type="STRING" id="419940.SAMN05421824_0625"/>
<dbReference type="InterPro" id="IPR029058">
    <property type="entry name" value="AB_hydrolase_fold"/>
</dbReference>
<dbReference type="RefSeq" id="WP_092575177.1">
    <property type="nucleotide sequence ID" value="NZ_FOFN01000001.1"/>
</dbReference>
<dbReference type="Gene3D" id="1.25.40.10">
    <property type="entry name" value="Tetratricopeptide repeat domain"/>
    <property type="match status" value="1"/>
</dbReference>
<feature type="signal peptide" evidence="1">
    <location>
        <begin position="1"/>
        <end position="20"/>
    </location>
</feature>
<keyword evidence="3" id="KW-1185">Reference proteome</keyword>
<name>A0A1H9BLI6_9FLAO</name>
<gene>
    <name evidence="2" type="ORF">SAMN05421824_0625</name>
</gene>
<protein>
    <recommendedName>
        <fullName evidence="4">Esterase</fullName>
    </recommendedName>
</protein>
<dbReference type="InterPro" id="IPR011990">
    <property type="entry name" value="TPR-like_helical_dom_sf"/>
</dbReference>
<feature type="chain" id="PRO_5011789385" description="Esterase" evidence="1">
    <location>
        <begin position="21"/>
        <end position="383"/>
    </location>
</feature>
<organism evidence="2 3">
    <name type="scientific">Hyunsoonleella jejuensis</name>
    <dbReference type="NCBI Taxonomy" id="419940"/>
    <lineage>
        <taxon>Bacteria</taxon>
        <taxon>Pseudomonadati</taxon>
        <taxon>Bacteroidota</taxon>
        <taxon>Flavobacteriia</taxon>
        <taxon>Flavobacteriales</taxon>
        <taxon>Flavobacteriaceae</taxon>
    </lineage>
</organism>